<sequence>MRTVVLASFLCFSSCLASGAALAGDPAVPVREVMDATTTNWQEGDHEFQDLFDEPRLGRLYSKDFVEKYRAAAKFPAYDEGTSPFDYDVIVNGQDGCPLQDTAIAVKGPKDGATEVDATFKNMSCAGTEPEYQKVSTVKFLVVEEGGKPVIDDILTENFDDGNFSSLKGIMVEIAKQGG</sequence>
<keyword evidence="1" id="KW-0732">Signal</keyword>
<dbReference type="Gene3D" id="3.10.450.50">
    <property type="match status" value="1"/>
</dbReference>
<feature type="chain" id="PRO_5015526600" description="DUF3828 domain-containing protein" evidence="1">
    <location>
        <begin position="24"/>
        <end position="179"/>
    </location>
</feature>
<dbReference type="EMBL" id="QFBC01000006">
    <property type="protein sequence ID" value="PWE55488.1"/>
    <property type="molecule type" value="Genomic_DNA"/>
</dbReference>
<keyword evidence="3" id="KW-1185">Reference proteome</keyword>
<evidence type="ECO:0000313" key="3">
    <source>
        <dbReference type="Proteomes" id="UP000245252"/>
    </source>
</evidence>
<evidence type="ECO:0000256" key="1">
    <source>
        <dbReference type="SAM" id="SignalP"/>
    </source>
</evidence>
<organism evidence="2 3">
    <name type="scientific">Metarhizobium album</name>
    <dbReference type="NCBI Taxonomy" id="2182425"/>
    <lineage>
        <taxon>Bacteria</taxon>
        <taxon>Pseudomonadati</taxon>
        <taxon>Pseudomonadota</taxon>
        <taxon>Alphaproteobacteria</taxon>
        <taxon>Hyphomicrobiales</taxon>
        <taxon>Rhizobiaceae</taxon>
        <taxon>Metarhizobium</taxon>
    </lineage>
</organism>
<gene>
    <name evidence="2" type="ORF">DEM27_15665</name>
</gene>
<name>A0A2U2DQA2_9HYPH</name>
<evidence type="ECO:0000313" key="2">
    <source>
        <dbReference type="EMBL" id="PWE55488.1"/>
    </source>
</evidence>
<dbReference type="OrthoDB" id="7916410at2"/>
<accession>A0A2U2DQA2</accession>
<dbReference type="Proteomes" id="UP000245252">
    <property type="component" value="Unassembled WGS sequence"/>
</dbReference>
<proteinExistence type="predicted"/>
<feature type="signal peptide" evidence="1">
    <location>
        <begin position="1"/>
        <end position="23"/>
    </location>
</feature>
<dbReference type="RefSeq" id="WP_109459187.1">
    <property type="nucleotide sequence ID" value="NZ_QFBC01000006.1"/>
</dbReference>
<reference evidence="2 3" key="1">
    <citation type="submission" date="2018-05" db="EMBL/GenBank/DDBJ databases">
        <title>The draft genome of strain NS-104.</title>
        <authorList>
            <person name="Hang P."/>
            <person name="Jiang J."/>
        </authorList>
    </citation>
    <scope>NUCLEOTIDE SEQUENCE [LARGE SCALE GENOMIC DNA]</scope>
    <source>
        <strain evidence="2 3">NS-104</strain>
    </source>
</reference>
<protein>
    <recommendedName>
        <fullName evidence="4">DUF3828 domain-containing protein</fullName>
    </recommendedName>
</protein>
<dbReference type="AlphaFoldDB" id="A0A2U2DQA2"/>
<evidence type="ECO:0008006" key="4">
    <source>
        <dbReference type="Google" id="ProtNLM"/>
    </source>
</evidence>
<comment type="caution">
    <text evidence="2">The sequence shown here is derived from an EMBL/GenBank/DDBJ whole genome shotgun (WGS) entry which is preliminary data.</text>
</comment>